<feature type="active site" evidence="11">
    <location>
        <position position="203"/>
    </location>
</feature>
<evidence type="ECO:0000313" key="14">
    <source>
        <dbReference type="Proteomes" id="UP001320544"/>
    </source>
</evidence>
<dbReference type="Gene3D" id="3.40.50.880">
    <property type="match status" value="1"/>
</dbReference>
<dbReference type="NCBIfam" id="TIGR01855">
    <property type="entry name" value="IMP_synth_hisH"/>
    <property type="match status" value="1"/>
</dbReference>
<keyword evidence="3 11" id="KW-0028">Amino-acid biosynthesis</keyword>
<evidence type="ECO:0000256" key="10">
    <source>
        <dbReference type="ARBA" id="ARBA00049534"/>
    </source>
</evidence>
<protein>
    <recommendedName>
        <fullName evidence="11">Imidazole glycerol phosphate synthase subunit HisH</fullName>
        <ecNumber evidence="11">4.3.2.10</ecNumber>
    </recommendedName>
    <alternativeName>
        <fullName evidence="11">IGP synthase glutaminase subunit</fullName>
        <ecNumber evidence="11">3.5.1.2</ecNumber>
    </alternativeName>
    <alternativeName>
        <fullName evidence="11">IGP synthase subunit HisH</fullName>
    </alternativeName>
    <alternativeName>
        <fullName evidence="11">ImGP synthase subunit HisH</fullName>
        <shortName evidence="11">IGPS subunit HisH</shortName>
    </alternativeName>
</protein>
<keyword evidence="11" id="KW-0963">Cytoplasm</keyword>
<dbReference type="PIRSF" id="PIRSF000495">
    <property type="entry name" value="Amidotransf_hisH"/>
    <property type="match status" value="1"/>
</dbReference>
<feature type="active site" description="Nucleophile" evidence="11">
    <location>
        <position position="84"/>
    </location>
</feature>
<evidence type="ECO:0000259" key="12">
    <source>
        <dbReference type="Pfam" id="PF00117"/>
    </source>
</evidence>
<evidence type="ECO:0000256" key="11">
    <source>
        <dbReference type="HAMAP-Rule" id="MF_00278"/>
    </source>
</evidence>
<reference evidence="13 14" key="1">
    <citation type="submission" date="2022-01" db="EMBL/GenBank/DDBJ databases">
        <title>Novel bile acid biosynthetic pathways are enriched in the microbiome of centenarians.</title>
        <authorList>
            <person name="Sato Y."/>
            <person name="Atarashi K."/>
            <person name="Plichta R.D."/>
            <person name="Arai Y."/>
            <person name="Sasajima S."/>
            <person name="Kearney M.S."/>
            <person name="Suda W."/>
            <person name="Takeshita K."/>
            <person name="Sasaki T."/>
            <person name="Okamoto S."/>
            <person name="Skelly N.A."/>
            <person name="Okamura Y."/>
            <person name="Vlamakis H."/>
            <person name="Li Y."/>
            <person name="Tanoue T."/>
            <person name="Takei H."/>
            <person name="Nittono H."/>
            <person name="Narushima S."/>
            <person name="Irie J."/>
            <person name="Itoh H."/>
            <person name="Moriya K."/>
            <person name="Sugiura Y."/>
            <person name="Suematsu M."/>
            <person name="Moritoki N."/>
            <person name="Shibata S."/>
            <person name="Littman R.D."/>
            <person name="Fischbach A.M."/>
            <person name="Uwamino Y."/>
            <person name="Inoue T."/>
            <person name="Honda A."/>
            <person name="Hattori M."/>
            <person name="Murai T."/>
            <person name="Xavier J.R."/>
            <person name="Hirose N."/>
            <person name="Honda K."/>
        </authorList>
    </citation>
    <scope>NUCLEOTIDE SEQUENCE [LARGE SCALE GENOMIC DNA]</scope>
    <source>
        <strain evidence="13 14">CE91-St30</strain>
    </source>
</reference>
<comment type="pathway">
    <text evidence="1 11">Amino-acid biosynthesis; L-histidine biosynthesis; L-histidine from 5-phospho-alpha-D-ribose 1-diphosphate: step 5/9.</text>
</comment>
<evidence type="ECO:0000256" key="1">
    <source>
        <dbReference type="ARBA" id="ARBA00005091"/>
    </source>
</evidence>
<comment type="function">
    <text evidence="8 11">IGPS catalyzes the conversion of PRFAR and glutamine to IGP, AICAR and glutamate. The HisH subunit catalyzes the hydrolysis of glutamine to glutamate and ammonia as part of the synthesis of IGP and AICAR. The resulting ammonia molecule is channeled to the active site of HisF.</text>
</comment>
<dbReference type="Proteomes" id="UP001320544">
    <property type="component" value="Chromosome"/>
</dbReference>
<dbReference type="Pfam" id="PF00117">
    <property type="entry name" value="GATase"/>
    <property type="match status" value="1"/>
</dbReference>
<dbReference type="EC" id="3.5.1.2" evidence="11"/>
<dbReference type="HAMAP" id="MF_00278">
    <property type="entry name" value="HisH"/>
    <property type="match status" value="1"/>
</dbReference>
<evidence type="ECO:0000313" key="13">
    <source>
        <dbReference type="EMBL" id="BDE95862.1"/>
    </source>
</evidence>
<accession>A0ABM7WHW4</accession>
<proteinExistence type="inferred from homology"/>
<comment type="catalytic activity">
    <reaction evidence="9 11">
        <text>5-[(5-phospho-1-deoxy-D-ribulos-1-ylimino)methylamino]-1-(5-phospho-beta-D-ribosyl)imidazole-4-carboxamide + L-glutamine = D-erythro-1-(imidazol-4-yl)glycerol 3-phosphate + 5-amino-1-(5-phospho-beta-D-ribosyl)imidazole-4-carboxamide + L-glutamate + H(+)</text>
        <dbReference type="Rhea" id="RHEA:24793"/>
        <dbReference type="ChEBI" id="CHEBI:15378"/>
        <dbReference type="ChEBI" id="CHEBI:29985"/>
        <dbReference type="ChEBI" id="CHEBI:58278"/>
        <dbReference type="ChEBI" id="CHEBI:58359"/>
        <dbReference type="ChEBI" id="CHEBI:58475"/>
        <dbReference type="ChEBI" id="CHEBI:58525"/>
        <dbReference type="EC" id="4.3.2.10"/>
    </reaction>
</comment>
<comment type="catalytic activity">
    <reaction evidence="10 11">
        <text>L-glutamine + H2O = L-glutamate + NH4(+)</text>
        <dbReference type="Rhea" id="RHEA:15889"/>
        <dbReference type="ChEBI" id="CHEBI:15377"/>
        <dbReference type="ChEBI" id="CHEBI:28938"/>
        <dbReference type="ChEBI" id="CHEBI:29985"/>
        <dbReference type="ChEBI" id="CHEBI:58359"/>
        <dbReference type="EC" id="3.5.1.2"/>
    </reaction>
</comment>
<dbReference type="PANTHER" id="PTHR42701:SF1">
    <property type="entry name" value="IMIDAZOLE GLYCEROL PHOSPHATE SYNTHASE SUBUNIT HISH"/>
    <property type="match status" value="1"/>
</dbReference>
<evidence type="ECO:0000256" key="9">
    <source>
        <dbReference type="ARBA" id="ARBA00047838"/>
    </source>
</evidence>
<evidence type="ECO:0000256" key="7">
    <source>
        <dbReference type="ARBA" id="ARBA00023239"/>
    </source>
</evidence>
<name>A0ABM7WHW4_9ACTN</name>
<dbReference type="InterPro" id="IPR029062">
    <property type="entry name" value="Class_I_gatase-like"/>
</dbReference>
<dbReference type="PANTHER" id="PTHR42701">
    <property type="entry name" value="IMIDAZOLE GLYCEROL PHOSPHATE SYNTHASE SUBUNIT HISH"/>
    <property type="match status" value="1"/>
</dbReference>
<dbReference type="PROSITE" id="PS51273">
    <property type="entry name" value="GATASE_TYPE_1"/>
    <property type="match status" value="1"/>
</dbReference>
<dbReference type="SUPFAM" id="SSF52317">
    <property type="entry name" value="Class I glutamine amidotransferase-like"/>
    <property type="match status" value="1"/>
</dbReference>
<dbReference type="EMBL" id="AP025564">
    <property type="protein sequence ID" value="BDE95862.1"/>
    <property type="molecule type" value="Genomic_DNA"/>
</dbReference>
<dbReference type="InterPro" id="IPR010139">
    <property type="entry name" value="Imidazole-glycPsynth_HisH"/>
</dbReference>
<evidence type="ECO:0000256" key="5">
    <source>
        <dbReference type="ARBA" id="ARBA00022962"/>
    </source>
</evidence>
<evidence type="ECO:0000256" key="6">
    <source>
        <dbReference type="ARBA" id="ARBA00023102"/>
    </source>
</evidence>
<feature type="active site" evidence="11">
    <location>
        <position position="201"/>
    </location>
</feature>
<evidence type="ECO:0000256" key="2">
    <source>
        <dbReference type="ARBA" id="ARBA00011152"/>
    </source>
</evidence>
<dbReference type="InterPro" id="IPR017926">
    <property type="entry name" value="GATASE"/>
</dbReference>
<comment type="subcellular location">
    <subcellularLocation>
        <location evidence="11">Cytoplasm</location>
    </subcellularLocation>
</comment>
<keyword evidence="4 11" id="KW-0378">Hydrolase</keyword>
<sequence length="226" mass="23958">MAGRPRVVVVDYCKGNLMSVERGLRGAGAEAFVSADPVEIARADAIVLPGVGAFADAASTMHRMGQTAALRERIAAGVPFLGICLGLHLMFEEGTEGTDFEDDEADNAHGLSVLPGVASALPRTDEQGISYKVPHVGWNSIEYDDAEPKALLAGIPSGEYFYFTHSFIAPDTPCTVATTTHSVSFPSVVAYRETAFGVQFHPEKSSDAGMALLRNFVSIVQHSKGA</sequence>
<feature type="domain" description="Glutamine amidotransferase" evidence="12">
    <location>
        <begin position="9"/>
        <end position="217"/>
    </location>
</feature>
<dbReference type="CDD" id="cd01748">
    <property type="entry name" value="GATase1_IGP_Synthase"/>
    <property type="match status" value="1"/>
</dbReference>
<gene>
    <name evidence="11 13" type="primary">hisH</name>
    <name evidence="13" type="ORF">CE91St30_11950</name>
</gene>
<keyword evidence="14" id="KW-1185">Reference proteome</keyword>
<organism evidence="13 14">
    <name type="scientific">Raoultibacter timonensis</name>
    <dbReference type="NCBI Taxonomy" id="1907662"/>
    <lineage>
        <taxon>Bacteria</taxon>
        <taxon>Bacillati</taxon>
        <taxon>Actinomycetota</taxon>
        <taxon>Coriobacteriia</taxon>
        <taxon>Eggerthellales</taxon>
        <taxon>Eggerthellaceae</taxon>
        <taxon>Raoultibacter</taxon>
    </lineage>
</organism>
<evidence type="ECO:0000256" key="8">
    <source>
        <dbReference type="ARBA" id="ARBA00025299"/>
    </source>
</evidence>
<evidence type="ECO:0000256" key="3">
    <source>
        <dbReference type="ARBA" id="ARBA00022605"/>
    </source>
</evidence>
<keyword evidence="7 11" id="KW-0456">Lyase</keyword>
<dbReference type="RefSeq" id="WP_244412094.1">
    <property type="nucleotide sequence ID" value="NZ_AP025564.1"/>
</dbReference>
<dbReference type="EC" id="4.3.2.10" evidence="11"/>
<evidence type="ECO:0000256" key="4">
    <source>
        <dbReference type="ARBA" id="ARBA00022801"/>
    </source>
</evidence>
<comment type="subunit">
    <text evidence="2 11">Heterodimer of HisH and HisF.</text>
</comment>
<keyword evidence="6 11" id="KW-0368">Histidine biosynthesis</keyword>
<keyword evidence="5 11" id="KW-0315">Glutamine amidotransferase</keyword>